<dbReference type="SMART" id="SM00849">
    <property type="entry name" value="Lactamase_B"/>
    <property type="match status" value="1"/>
</dbReference>
<dbReference type="EMBL" id="BMHB01000001">
    <property type="protein sequence ID" value="GGI11880.1"/>
    <property type="molecule type" value="Genomic_DNA"/>
</dbReference>
<dbReference type="InterPro" id="IPR050855">
    <property type="entry name" value="NDM-1-like"/>
</dbReference>
<gene>
    <name evidence="2" type="ORF">GCM10007380_10060</name>
</gene>
<proteinExistence type="predicted"/>
<dbReference type="Proteomes" id="UP000626244">
    <property type="component" value="Unassembled WGS sequence"/>
</dbReference>
<comment type="caution">
    <text evidence="2">The sequence shown here is derived from an EMBL/GenBank/DDBJ whole genome shotgun (WGS) entry which is preliminary data.</text>
</comment>
<keyword evidence="3" id="KW-1185">Reference proteome</keyword>
<dbReference type="RefSeq" id="WP_087999228.1">
    <property type="nucleotide sequence ID" value="NZ_BMHB01000001.1"/>
</dbReference>
<dbReference type="PANTHER" id="PTHR42951">
    <property type="entry name" value="METALLO-BETA-LACTAMASE DOMAIN-CONTAINING"/>
    <property type="match status" value="1"/>
</dbReference>
<feature type="domain" description="Metallo-beta-lactamase" evidence="1">
    <location>
        <begin position="20"/>
        <end position="233"/>
    </location>
</feature>
<dbReference type="InterPro" id="IPR036866">
    <property type="entry name" value="RibonucZ/Hydroxyglut_hydro"/>
</dbReference>
<accession>A0A8J3AD57</accession>
<dbReference type="GO" id="GO:0016787">
    <property type="term" value="F:hydrolase activity"/>
    <property type="evidence" value="ECO:0007669"/>
    <property type="project" value="UniProtKB-KW"/>
</dbReference>
<dbReference type="PANTHER" id="PTHR42951:SF21">
    <property type="entry name" value="METALLO-HYDROLASE YQJP-RELATED"/>
    <property type="match status" value="1"/>
</dbReference>
<dbReference type="AlphaFoldDB" id="A0A8J3AD57"/>
<dbReference type="Pfam" id="PF00753">
    <property type="entry name" value="Lactamase_B"/>
    <property type="match status" value="1"/>
</dbReference>
<keyword evidence="2" id="KW-0378">Hydrolase</keyword>
<organism evidence="2 3">
    <name type="scientific">Gottfriedia solisilvae</name>
    <dbReference type="NCBI Taxonomy" id="1516104"/>
    <lineage>
        <taxon>Bacteria</taxon>
        <taxon>Bacillati</taxon>
        <taxon>Bacillota</taxon>
        <taxon>Bacilli</taxon>
        <taxon>Bacillales</taxon>
        <taxon>Bacillaceae</taxon>
        <taxon>Gottfriedia</taxon>
    </lineage>
</organism>
<dbReference type="SUPFAM" id="SSF56281">
    <property type="entry name" value="Metallo-hydrolase/oxidoreductase"/>
    <property type="match status" value="1"/>
</dbReference>
<evidence type="ECO:0000259" key="1">
    <source>
        <dbReference type="SMART" id="SM00849"/>
    </source>
</evidence>
<dbReference type="InterPro" id="IPR001279">
    <property type="entry name" value="Metallo-B-lactamas"/>
</dbReference>
<name>A0A8J3AD57_9BACI</name>
<sequence>MIPTNKIHSITLPVPYAMKTVNVFLVEGALLTLIDTGTNTPETLEVLKSGVKSIGYDLRDIEQVILTHHHPDHSGLLEVFKEDVKILGHERNKPYLTQEQSFLDYYNEYFIENAKRYGVPSLFVQKMPRSIKKIPYSCKRSLTDVISEGDQLESLFNVKVLYTPGHATSHIALYSEDDGIAFGGDLLLDKVSSNPLLEPPLEGELERPKPLIQYNQSLQRVAELPITKLYTGHGDPVTDVKGLVEIRLEKQRARAEKVLEMIRKQPLTAFEVCQMLFPKIYEKQLSLTLSETIGQLDYLENLGFIRLDERNDGILVYKANEHSVSN</sequence>
<reference evidence="3" key="1">
    <citation type="journal article" date="2019" name="Int. J. Syst. Evol. Microbiol.">
        <title>The Global Catalogue of Microorganisms (GCM) 10K type strain sequencing project: providing services to taxonomists for standard genome sequencing and annotation.</title>
        <authorList>
            <consortium name="The Broad Institute Genomics Platform"/>
            <consortium name="The Broad Institute Genome Sequencing Center for Infectious Disease"/>
            <person name="Wu L."/>
            <person name="Ma J."/>
        </authorList>
    </citation>
    <scope>NUCLEOTIDE SEQUENCE [LARGE SCALE GENOMIC DNA]</scope>
    <source>
        <strain evidence="3">CGMCC 1.14993</strain>
    </source>
</reference>
<dbReference type="Gene3D" id="3.60.15.10">
    <property type="entry name" value="Ribonuclease Z/Hydroxyacylglutathione hydrolase-like"/>
    <property type="match status" value="1"/>
</dbReference>
<protein>
    <submittedName>
        <fullName evidence="2">Hydrolase</fullName>
    </submittedName>
</protein>
<evidence type="ECO:0000313" key="2">
    <source>
        <dbReference type="EMBL" id="GGI11880.1"/>
    </source>
</evidence>
<evidence type="ECO:0000313" key="3">
    <source>
        <dbReference type="Proteomes" id="UP000626244"/>
    </source>
</evidence>
<dbReference type="OrthoDB" id="2971563at2"/>